<evidence type="ECO:0008006" key="3">
    <source>
        <dbReference type="Google" id="ProtNLM"/>
    </source>
</evidence>
<dbReference type="AlphaFoldDB" id="A0AB73T112"/>
<dbReference type="Proteomes" id="UP000245412">
    <property type="component" value="Unassembled WGS sequence"/>
</dbReference>
<reference evidence="1 2" key="1">
    <citation type="submission" date="2018-05" db="EMBL/GenBank/DDBJ databases">
        <authorList>
            <person name="Goeker M."/>
            <person name="Huntemann M."/>
            <person name="Clum A."/>
            <person name="Pillay M."/>
            <person name="Palaniappan K."/>
            <person name="Varghese N."/>
            <person name="Mikhailova N."/>
            <person name="Stamatis D."/>
            <person name="Reddy T."/>
            <person name="Daum C."/>
            <person name="Shapiro N."/>
            <person name="Ivanova N."/>
            <person name="Kyrpides N."/>
            <person name="Woyke T."/>
        </authorList>
    </citation>
    <scope>NUCLEOTIDE SEQUENCE [LARGE SCALE GENOMIC DNA]</scope>
    <source>
        <strain evidence="1 2">DSM 26524</strain>
    </source>
</reference>
<dbReference type="RefSeq" id="WP_109747697.1">
    <property type="nucleotide sequence ID" value="NZ_JANKBI010000013.1"/>
</dbReference>
<protein>
    <recommendedName>
        <fullName evidence="3">Sensor histidine kinase</fullName>
    </recommendedName>
</protein>
<organism evidence="1 2">
    <name type="scientific">Murimonas intestini</name>
    <dbReference type="NCBI Taxonomy" id="1337051"/>
    <lineage>
        <taxon>Bacteria</taxon>
        <taxon>Bacillati</taxon>
        <taxon>Bacillota</taxon>
        <taxon>Clostridia</taxon>
        <taxon>Lachnospirales</taxon>
        <taxon>Lachnospiraceae</taxon>
        <taxon>Murimonas</taxon>
    </lineage>
</organism>
<keyword evidence="2" id="KW-1185">Reference proteome</keyword>
<evidence type="ECO:0000313" key="2">
    <source>
        <dbReference type="Proteomes" id="UP000245412"/>
    </source>
</evidence>
<accession>A0AB73T112</accession>
<name>A0AB73T112_9FIRM</name>
<dbReference type="EMBL" id="QGGY01000012">
    <property type="protein sequence ID" value="PWJ73515.1"/>
    <property type="molecule type" value="Genomic_DNA"/>
</dbReference>
<proteinExistence type="predicted"/>
<gene>
    <name evidence="1" type="ORF">C7383_11290</name>
</gene>
<sequence>MNRFSHKHSGRSPLKGLLIPLCSFIAAMAALLYGLSSISDVTASEQKKSLEAALSRSIMDCYSTEGAYPENLDYIEEHYPLYYDKDRFYISYQPIGSNIMPVVTVIDKKP</sequence>
<comment type="caution">
    <text evidence="1">The sequence shown here is derived from an EMBL/GenBank/DDBJ whole genome shotgun (WGS) entry which is preliminary data.</text>
</comment>
<evidence type="ECO:0000313" key="1">
    <source>
        <dbReference type="EMBL" id="PWJ73515.1"/>
    </source>
</evidence>